<dbReference type="Pfam" id="PF23559">
    <property type="entry name" value="WHD_DRP"/>
    <property type="match status" value="1"/>
</dbReference>
<dbReference type="RefSeq" id="XP_024310908.1">
    <property type="nucleotide sequence ID" value="XM_024455140.1"/>
</dbReference>
<feature type="domain" description="DDE Tnp4" evidence="12">
    <location>
        <begin position="1190"/>
        <end position="1346"/>
    </location>
</feature>
<dbReference type="Gene3D" id="3.80.10.10">
    <property type="entry name" value="Ribonuclease Inhibitor"/>
    <property type="match status" value="1"/>
</dbReference>
<gene>
    <name evidence="17" type="primary">LOC100827806</name>
    <name evidence="16" type="ORF">BRADI_4g09530v3</name>
</gene>
<dbReference type="Pfam" id="PF18052">
    <property type="entry name" value="Rx_N"/>
    <property type="match status" value="1"/>
</dbReference>
<dbReference type="InterPro" id="IPR042197">
    <property type="entry name" value="Apaf_helical"/>
</dbReference>
<dbReference type="InterPro" id="IPR027806">
    <property type="entry name" value="HARBI1_dom"/>
</dbReference>
<feature type="compositionally biased region" description="Basic and acidic residues" evidence="10">
    <location>
        <begin position="1707"/>
        <end position="1725"/>
    </location>
</feature>
<evidence type="ECO:0000259" key="11">
    <source>
        <dbReference type="Pfam" id="PF00931"/>
    </source>
</evidence>
<reference evidence="17" key="3">
    <citation type="submission" date="2018-08" db="UniProtKB">
        <authorList>
            <consortium name="EnsemblPlants"/>
        </authorList>
    </citation>
    <scope>IDENTIFICATION</scope>
    <source>
        <strain evidence="17">cv. Bd21</strain>
    </source>
</reference>
<dbReference type="GO" id="GO:0009626">
    <property type="term" value="P:plant-type hypersensitive response"/>
    <property type="evidence" value="ECO:0007669"/>
    <property type="project" value="UniProtKB-ARBA"/>
</dbReference>
<protein>
    <submittedName>
        <fullName evidence="16 17">Uncharacterized protein</fullName>
    </submittedName>
</protein>
<feature type="domain" description="DDE Tnp4" evidence="12">
    <location>
        <begin position="1543"/>
        <end position="1687"/>
    </location>
</feature>
<dbReference type="OrthoDB" id="2668416at2759"/>
<dbReference type="ExpressionAtlas" id="A0A0Q3L3K3">
    <property type="expression patterns" value="baseline"/>
</dbReference>
<dbReference type="GeneID" id="100827806"/>
<dbReference type="InterPro" id="IPR041118">
    <property type="entry name" value="Rx_N"/>
</dbReference>
<evidence type="ECO:0000313" key="18">
    <source>
        <dbReference type="Proteomes" id="UP000008810"/>
    </source>
</evidence>
<evidence type="ECO:0000256" key="9">
    <source>
        <dbReference type="ARBA" id="ARBA00023054"/>
    </source>
</evidence>
<dbReference type="EMBL" id="CM000883">
    <property type="protein sequence ID" value="KQJ87166.2"/>
    <property type="molecule type" value="Genomic_DNA"/>
</dbReference>
<comment type="similarity">
    <text evidence="2">Belongs to the disease resistance NB-LRR family.</text>
</comment>
<dbReference type="FunFam" id="1.10.10.10:FF:000322">
    <property type="entry name" value="Probable disease resistance protein At1g63360"/>
    <property type="match status" value="1"/>
</dbReference>
<evidence type="ECO:0000256" key="10">
    <source>
        <dbReference type="SAM" id="MobiDB-lite"/>
    </source>
</evidence>
<evidence type="ECO:0000256" key="6">
    <source>
        <dbReference type="ARBA" id="ARBA00022741"/>
    </source>
</evidence>
<evidence type="ECO:0000259" key="14">
    <source>
        <dbReference type="Pfam" id="PF23559"/>
    </source>
</evidence>
<dbReference type="InterPro" id="IPR002182">
    <property type="entry name" value="NB-ARC"/>
</dbReference>
<dbReference type="InterPro" id="IPR032675">
    <property type="entry name" value="LRR_dom_sf"/>
</dbReference>
<dbReference type="GO" id="GO:0005524">
    <property type="term" value="F:ATP binding"/>
    <property type="evidence" value="ECO:0007669"/>
    <property type="project" value="UniProtKB-KW"/>
</dbReference>
<dbReference type="Gene3D" id="1.20.5.4130">
    <property type="match status" value="1"/>
</dbReference>
<evidence type="ECO:0000256" key="1">
    <source>
        <dbReference type="ARBA" id="ARBA00001968"/>
    </source>
</evidence>
<feature type="domain" description="Disease resistance N-terminal" evidence="13">
    <location>
        <begin position="11"/>
        <end position="90"/>
    </location>
</feature>
<dbReference type="EnsemblPlants" id="KQJ87165">
    <property type="protein sequence ID" value="KQJ87165"/>
    <property type="gene ID" value="BRADI_4g09530v3"/>
</dbReference>
<keyword evidence="6" id="KW-0547">Nucleotide-binding</keyword>
<feature type="domain" description="Disease resistance protein winged helix" evidence="14">
    <location>
        <begin position="438"/>
        <end position="503"/>
    </location>
</feature>
<accession>A0A0Q3EHF5</accession>
<dbReference type="InterPro" id="IPR038005">
    <property type="entry name" value="RX-like_CC"/>
</dbReference>
<comment type="cofactor">
    <cofactor evidence="1">
        <name>a divalent metal cation</name>
        <dbReference type="ChEBI" id="CHEBI:60240"/>
    </cofactor>
</comment>
<feature type="compositionally biased region" description="Basic and acidic residues" evidence="10">
    <location>
        <begin position="1734"/>
        <end position="1747"/>
    </location>
</feature>
<dbReference type="PANTHER" id="PTHR36766">
    <property type="entry name" value="PLANT BROAD-SPECTRUM MILDEW RESISTANCE PROTEIN RPW8"/>
    <property type="match status" value="1"/>
</dbReference>
<dbReference type="PANTHER" id="PTHR36766:SF36">
    <property type="entry name" value="AAA+ ATPASE DOMAIN-CONTAINING PROTEIN"/>
    <property type="match status" value="1"/>
</dbReference>
<dbReference type="Gramene" id="KQJ87165">
    <property type="protein sequence ID" value="KQJ87165"/>
    <property type="gene ID" value="BRADI_4g09530v3"/>
</dbReference>
<name>A0A0Q3L3K3_BRADI</name>
<proteinExistence type="inferred from homology"/>
<dbReference type="PRINTS" id="PR00364">
    <property type="entry name" value="DISEASERSIST"/>
</dbReference>
<evidence type="ECO:0000259" key="15">
    <source>
        <dbReference type="Pfam" id="PF23598"/>
    </source>
</evidence>
<dbReference type="Gene3D" id="1.10.10.10">
    <property type="entry name" value="Winged helix-like DNA-binding domain superfamily/Winged helix DNA-binding domain"/>
    <property type="match status" value="1"/>
</dbReference>
<dbReference type="CDD" id="cd14798">
    <property type="entry name" value="RX-CC_like"/>
    <property type="match status" value="1"/>
</dbReference>
<dbReference type="Pfam" id="PF23598">
    <property type="entry name" value="LRR_14"/>
    <property type="match status" value="1"/>
</dbReference>
<dbReference type="Gene3D" id="3.40.50.300">
    <property type="entry name" value="P-loop containing nucleotide triphosphate hydrolases"/>
    <property type="match status" value="1"/>
</dbReference>
<dbReference type="InterPro" id="IPR027417">
    <property type="entry name" value="P-loop_NTPase"/>
</dbReference>
<accession>A0A0Q3L3K3</accession>
<dbReference type="Pfam" id="PF00931">
    <property type="entry name" value="NB-ARC"/>
    <property type="match status" value="1"/>
</dbReference>
<dbReference type="Gene3D" id="1.10.8.430">
    <property type="entry name" value="Helical domain of apoptotic protease-activating factors"/>
    <property type="match status" value="1"/>
</dbReference>
<dbReference type="SUPFAM" id="SSF52540">
    <property type="entry name" value="P-loop containing nucleoside triphosphate hydrolases"/>
    <property type="match status" value="1"/>
</dbReference>
<evidence type="ECO:0000259" key="12">
    <source>
        <dbReference type="Pfam" id="PF13359"/>
    </source>
</evidence>
<keyword evidence="18" id="KW-1185">Reference proteome</keyword>
<keyword evidence="9" id="KW-0175">Coiled coil</keyword>
<evidence type="ECO:0000256" key="2">
    <source>
        <dbReference type="ARBA" id="ARBA00008894"/>
    </source>
</evidence>
<evidence type="ECO:0000256" key="3">
    <source>
        <dbReference type="ARBA" id="ARBA00022614"/>
    </source>
</evidence>
<evidence type="ECO:0000313" key="16">
    <source>
        <dbReference type="EMBL" id="KQJ87165.1"/>
    </source>
</evidence>
<feature type="domain" description="Disease resistance R13L4/SHOC-2-like LRR" evidence="15">
    <location>
        <begin position="567"/>
        <end position="894"/>
    </location>
</feature>
<keyword evidence="3" id="KW-0433">Leucine-rich repeat</keyword>
<evidence type="ECO:0000313" key="17">
    <source>
        <dbReference type="EnsemblPlants" id="KQJ87165"/>
    </source>
</evidence>
<dbReference type="GO" id="GO:0042742">
    <property type="term" value="P:defense response to bacterium"/>
    <property type="evidence" value="ECO:0007669"/>
    <property type="project" value="UniProtKB-ARBA"/>
</dbReference>
<evidence type="ECO:0000256" key="7">
    <source>
        <dbReference type="ARBA" id="ARBA00022821"/>
    </source>
</evidence>
<feature type="region of interest" description="Disordered" evidence="10">
    <location>
        <begin position="1698"/>
        <end position="1765"/>
    </location>
</feature>
<dbReference type="Proteomes" id="UP000008810">
    <property type="component" value="Chromosome 4"/>
</dbReference>
<dbReference type="Gramene" id="KQJ87166">
    <property type="protein sequence ID" value="KQJ87166"/>
    <property type="gene ID" value="BRADI_4g09530v3"/>
</dbReference>
<dbReference type="InterPro" id="IPR036388">
    <property type="entry name" value="WH-like_DNA-bd_sf"/>
</dbReference>
<keyword evidence="4" id="KW-0479">Metal-binding</keyword>
<dbReference type="KEGG" id="bdi:100827806"/>
<feature type="compositionally biased region" description="Basic and acidic residues" evidence="10">
    <location>
        <begin position="1755"/>
        <end position="1765"/>
    </location>
</feature>
<dbReference type="GO" id="GO:0043531">
    <property type="term" value="F:ADP binding"/>
    <property type="evidence" value="ECO:0007669"/>
    <property type="project" value="InterPro"/>
</dbReference>
<feature type="domain" description="NB-ARC" evidence="11">
    <location>
        <begin position="181"/>
        <end position="349"/>
    </location>
</feature>
<dbReference type="GO" id="GO:0002758">
    <property type="term" value="P:innate immune response-activating signaling pathway"/>
    <property type="evidence" value="ECO:0007669"/>
    <property type="project" value="UniProtKB-ARBA"/>
</dbReference>
<dbReference type="InterPro" id="IPR058922">
    <property type="entry name" value="WHD_DRP"/>
</dbReference>
<reference evidence="16" key="2">
    <citation type="submission" date="2017-06" db="EMBL/GenBank/DDBJ databases">
        <title>WGS assembly of Brachypodium distachyon.</title>
        <authorList>
            <consortium name="The International Brachypodium Initiative"/>
            <person name="Lucas S."/>
            <person name="Harmon-Smith M."/>
            <person name="Lail K."/>
            <person name="Tice H."/>
            <person name="Grimwood J."/>
            <person name="Bruce D."/>
            <person name="Barry K."/>
            <person name="Shu S."/>
            <person name="Lindquist E."/>
            <person name="Wang M."/>
            <person name="Pitluck S."/>
            <person name="Vogel J.P."/>
            <person name="Garvin D.F."/>
            <person name="Mockler T.C."/>
            <person name="Schmutz J."/>
            <person name="Rokhsar D."/>
            <person name="Bevan M.W."/>
        </authorList>
    </citation>
    <scope>NUCLEOTIDE SEQUENCE</scope>
    <source>
        <strain evidence="16">Bd21</strain>
    </source>
</reference>
<keyword evidence="5" id="KW-0677">Repeat</keyword>
<reference evidence="16 17" key="1">
    <citation type="journal article" date="2010" name="Nature">
        <title>Genome sequencing and analysis of the model grass Brachypodium distachyon.</title>
        <authorList>
            <consortium name="International Brachypodium Initiative"/>
        </authorList>
    </citation>
    <scope>NUCLEOTIDE SEQUENCE [LARGE SCALE GENOMIC DNA]</scope>
    <source>
        <strain evidence="16 17">Bd21</strain>
    </source>
</reference>
<sequence length="1765" mass="200503">MAMVLDAFASYVGDLLKQVVEDEVGMLLGVTGDIENMGIKLGELKKLLTDADRRNITDESVQEWVAELKHAMYEATNILDLCHLKAMEHGPSTVNAGCFNPLLFCLRNPLHAHNIGSRIKTLNQKLDKIKKQSTEFSFILSSYEDPGSRVQAEKANHTRESTGQLDVSGVVGEKIEEDTRELVVRILQKRNEIGNNIMVIAIVGVGGIGKTTLAQKVFNDDSIQGEFDKRIWLSVNQNFDKTELLKTAITLAGGDHHGEKVLAVLQPILTTALTGKKFLLVLDDLWSHGAWEGVLKIPLVNTAVSGSRVLITTRHEGVARGMTATWPHHHIDTLSSDDAWSLLKKQVLSSGTDEYHVNTLKDVGLKIIKICGGLPLAIKVMGGLLRQREMHRRDWEQVLDNSDWSTTKMPEDLNNAVYLSYQDMPPYLKQCFLFYALLPKSTRFDVLHVVGMWISEGFIHGNHSDLEETGRNYYKELISRNLIEPDNKSYFEQWFCSMHDVVRSFGQYIARKEALIAHNGEIDTLTKLNSQKFLRLSIETSQLQSGELHWKSLQEQESVRTLISTIPIEMKPGDSLVTFSSLRTLYIESADVALLESLHKLKHMRYLTLVNTSISALPENIGKMKLLQFIDLSECNNLVDLPNSIVKLSQLRYLNLPSNGSIISRGFCGLTNMRILGGFPALVDGDWCSLDELGPLSHLRFLRLEQLENVSTASSAANVRLGEKIRLTKLLLGCTSKLGYDGLVRREDVSAEEQQRIEMVFNQLCPPSSVEYINISGYFGQQHPSWMMSMPTVPLNNLKFLLLCDVACCNQLPSGLCQLPCLQELQVRRAPCIKRVGTEFLHSSQPVAAAFPRLNKMVLKRMVEWEEWEWEEQVQAMPCLEELLLKRCKLRLVPPGLASQARALRKLSIKHVKQLTYLENCMFVVDLTVDRCPDLERITDLPKLQKLTIIDCPKLKVLNGVPQLDRVVLEDYTMEELPEYVREIKPRHLQVFCRLWLLASVATGQSGIEWDKFSHVEYVKSYARDGDNRRKWYVLYTRGNCKLESNISRSTVFQETLSSSMIETQRFEHLYKMKITTFDYVCSLVRVPFLEDMMARDHRFADGRVLCLQDRVAVALRMLNSGEPPETVGSSLGMNKSIVLLITKSFVDAMWEKAMHHLDWPGSNRIENIKYKFDKIHGLPNCCGVVHTDHITFESQNSDHEVNAGMLMQAVVDTDMRFTNIWLGSSSNMNQSSILHDSVLFKHCEKDTWLNGSKLNLSDGRQVGEYIIGDAGFPLLPWLLTSFQENDLSDYQVEFNRRHSQAMTITLTKALAKLKDTWKFLHGGVWRPENQFEPMWVIYACCMLHNIVIDKECGTGMGSYQKVNYSQQVHQLVDEDPVMVRDVLSQHLTSKPLEPGGTLSIFEDAQTLESVLKMPRRTFNYVCGLLKESSLEIMNDYFFFDMRLFSLEERVAIALIMLNSGDPPATVGSFIGVNESTVPLVTKSFVDAMLERAQHHLRWPQSDEMEKMKSMFDEIHGLPNCCGVLHTTHVTSASRSWDHFDKDSFVLQGVIAPDMRFTSIWVAPRPANTSQSSFLHDSNLFEYCEKGAWLNGSKLKVASEEVGEYVIGDVGYPLLPWLLTPYYQLQNDLSDIPYQVEFNSRHSAVKNIALKVLARLEGTWKSMHGEWRPDTPREMSRAIHACCILHNIVIDIEEDAGMPSDQEEDDSKQKRQLEDEDAVRARDVLSEYMTSRSSESRVDEVDQEVQHRKQLHPVQGEKGKQEAQR</sequence>
<evidence type="ECO:0000256" key="5">
    <source>
        <dbReference type="ARBA" id="ARBA00022737"/>
    </source>
</evidence>
<organism evidence="16">
    <name type="scientific">Brachypodium distachyon</name>
    <name type="common">Purple false brome</name>
    <name type="synonym">Trachynia distachya</name>
    <dbReference type="NCBI Taxonomy" id="15368"/>
    <lineage>
        <taxon>Eukaryota</taxon>
        <taxon>Viridiplantae</taxon>
        <taxon>Streptophyta</taxon>
        <taxon>Embryophyta</taxon>
        <taxon>Tracheophyta</taxon>
        <taxon>Spermatophyta</taxon>
        <taxon>Magnoliopsida</taxon>
        <taxon>Liliopsida</taxon>
        <taxon>Poales</taxon>
        <taxon>Poaceae</taxon>
        <taxon>BOP clade</taxon>
        <taxon>Pooideae</taxon>
        <taxon>Stipodae</taxon>
        <taxon>Brachypodieae</taxon>
        <taxon>Brachypodium</taxon>
    </lineage>
</organism>
<keyword evidence="8" id="KW-0067">ATP-binding</keyword>
<dbReference type="SUPFAM" id="SSF52058">
    <property type="entry name" value="L domain-like"/>
    <property type="match status" value="1"/>
</dbReference>
<keyword evidence="7" id="KW-0611">Plant defense</keyword>
<evidence type="ECO:0000256" key="4">
    <source>
        <dbReference type="ARBA" id="ARBA00022723"/>
    </source>
</evidence>
<dbReference type="EMBL" id="CM000883">
    <property type="protein sequence ID" value="KQJ87165.1"/>
    <property type="molecule type" value="Genomic_DNA"/>
</dbReference>
<dbReference type="EnsemblPlants" id="KQJ87166">
    <property type="protein sequence ID" value="KQJ87166"/>
    <property type="gene ID" value="BRADI_4g09530v3"/>
</dbReference>
<dbReference type="InterPro" id="IPR055414">
    <property type="entry name" value="LRR_R13L4/SHOC2-like"/>
</dbReference>
<dbReference type="RefSeq" id="XP_003575641.2">
    <property type="nucleotide sequence ID" value="XM_003575593.4"/>
</dbReference>
<evidence type="ECO:0000259" key="13">
    <source>
        <dbReference type="Pfam" id="PF18052"/>
    </source>
</evidence>
<evidence type="ECO:0000256" key="8">
    <source>
        <dbReference type="ARBA" id="ARBA00022840"/>
    </source>
</evidence>
<dbReference type="Pfam" id="PF13359">
    <property type="entry name" value="DDE_Tnp_4"/>
    <property type="match status" value="2"/>
</dbReference>
<dbReference type="STRING" id="15368.A0A0Q3L3K3"/>
<dbReference type="GO" id="GO:0046872">
    <property type="term" value="F:metal ion binding"/>
    <property type="evidence" value="ECO:0007669"/>
    <property type="project" value="UniProtKB-KW"/>
</dbReference>